<dbReference type="AlphaFoldDB" id="A0AAV2LXK3"/>
<dbReference type="EMBL" id="OZ035827">
    <property type="protein sequence ID" value="CAL1605792.1"/>
    <property type="molecule type" value="Genomic_DNA"/>
</dbReference>
<feature type="region of interest" description="Disordered" evidence="1">
    <location>
        <begin position="70"/>
        <end position="92"/>
    </location>
</feature>
<gene>
    <name evidence="2" type="ORF">KC01_LOCUS33104</name>
</gene>
<protein>
    <submittedName>
        <fullName evidence="2">Uncharacterized protein</fullName>
    </submittedName>
</protein>
<evidence type="ECO:0000313" key="2">
    <source>
        <dbReference type="EMBL" id="CAL1605792.1"/>
    </source>
</evidence>
<evidence type="ECO:0000256" key="1">
    <source>
        <dbReference type="SAM" id="MobiDB-lite"/>
    </source>
</evidence>
<feature type="compositionally biased region" description="Pro residues" evidence="1">
    <location>
        <begin position="74"/>
        <end position="86"/>
    </location>
</feature>
<keyword evidence="3" id="KW-1185">Reference proteome</keyword>
<dbReference type="Proteomes" id="UP001497482">
    <property type="component" value="Chromosome 5"/>
</dbReference>
<evidence type="ECO:0000313" key="3">
    <source>
        <dbReference type="Proteomes" id="UP001497482"/>
    </source>
</evidence>
<reference evidence="2 3" key="1">
    <citation type="submission" date="2024-04" db="EMBL/GenBank/DDBJ databases">
        <authorList>
            <person name="Waldvogel A.-M."/>
            <person name="Schoenle A."/>
        </authorList>
    </citation>
    <scope>NUCLEOTIDE SEQUENCE [LARGE SCALE GENOMIC DNA]</scope>
</reference>
<accession>A0AAV2LXK3</accession>
<name>A0AAV2LXK3_KNICA</name>
<organism evidence="2 3">
    <name type="scientific">Knipowitschia caucasica</name>
    <name type="common">Caucasian dwarf goby</name>
    <name type="synonym">Pomatoschistus caucasicus</name>
    <dbReference type="NCBI Taxonomy" id="637954"/>
    <lineage>
        <taxon>Eukaryota</taxon>
        <taxon>Metazoa</taxon>
        <taxon>Chordata</taxon>
        <taxon>Craniata</taxon>
        <taxon>Vertebrata</taxon>
        <taxon>Euteleostomi</taxon>
        <taxon>Actinopterygii</taxon>
        <taxon>Neopterygii</taxon>
        <taxon>Teleostei</taxon>
        <taxon>Neoteleostei</taxon>
        <taxon>Acanthomorphata</taxon>
        <taxon>Gobiaria</taxon>
        <taxon>Gobiiformes</taxon>
        <taxon>Gobioidei</taxon>
        <taxon>Gobiidae</taxon>
        <taxon>Gobiinae</taxon>
        <taxon>Knipowitschia</taxon>
    </lineage>
</organism>
<proteinExistence type="predicted"/>
<sequence length="92" mass="9572">MLLNMASFNTISPEASTPYSLESESLRMDCIMSGGASPTLGINNVTNKAVSVRAAPSSQSTSPSLILLQVPARSPDPPLPLLPSPPSYGDID</sequence>